<dbReference type="AlphaFoldDB" id="A0AAD7JIF6"/>
<keyword evidence="2" id="KW-1185">Reference proteome</keyword>
<dbReference type="Proteomes" id="UP001215598">
    <property type="component" value="Unassembled WGS sequence"/>
</dbReference>
<accession>A0AAD7JIF6</accession>
<proteinExistence type="predicted"/>
<gene>
    <name evidence="1" type="ORF">B0H16DRAFT_1804463</name>
</gene>
<protein>
    <recommendedName>
        <fullName evidence="3">F-box domain-containing protein</fullName>
    </recommendedName>
</protein>
<organism evidence="1 2">
    <name type="scientific">Mycena metata</name>
    <dbReference type="NCBI Taxonomy" id="1033252"/>
    <lineage>
        <taxon>Eukaryota</taxon>
        <taxon>Fungi</taxon>
        <taxon>Dikarya</taxon>
        <taxon>Basidiomycota</taxon>
        <taxon>Agaricomycotina</taxon>
        <taxon>Agaricomycetes</taxon>
        <taxon>Agaricomycetidae</taxon>
        <taxon>Agaricales</taxon>
        <taxon>Marasmiineae</taxon>
        <taxon>Mycenaceae</taxon>
        <taxon>Mycena</taxon>
    </lineage>
</organism>
<comment type="caution">
    <text evidence="1">The sequence shown here is derived from an EMBL/GenBank/DDBJ whole genome shotgun (WGS) entry which is preliminary data.</text>
</comment>
<sequence length="518" mass="58480">MSIIPPDIWGEIAACSPRQSVARLSAVSRAFYSFFSKLLYHDISPLGYEESELLMRTLSDVHLARIEHPVRLLRRLAIPYWVQNHPADNLHYWHEVVQGLGQSISPVGPAVGAALRVLHWDAPRDVDKLGGLLLTPRYFPHLEELSIFDGDATDEEARFDFLRVPGLKKLEFTATFRGDGYGLPNTKRHASWRVLRKGLEILPSCSPFLQSLSMKFEIEEPANSSFTMDPDLTVGLTQLRLPALTSLDFSFYAEEYFQLPNPAMNFAPLDIGSPHLTTLSLDIEGICVPEDANPTYLSHLTSFSGPVRNCAAIVAHTSNLCKLSLWIPEDDMQNTLEPDPFRPVLFPPNFGLSITSLDVRSVDTSGDTKRYPVIDNLRILLYVLIAAFPNLTHLRSHYRGVFIALTRLQHLAVRLWKGVGPDRTMLATTALPPAKYSAEINNELRPHLKDLAYVQVRVWGDCSLDSTGCESCDEAQERYDRVPDLLAEYKFAARNPGENFVVVRQRELGDQVREWEWE</sequence>
<reference evidence="1" key="1">
    <citation type="submission" date="2023-03" db="EMBL/GenBank/DDBJ databases">
        <title>Massive genome expansion in bonnet fungi (Mycena s.s.) driven by repeated elements and novel gene families across ecological guilds.</title>
        <authorList>
            <consortium name="Lawrence Berkeley National Laboratory"/>
            <person name="Harder C.B."/>
            <person name="Miyauchi S."/>
            <person name="Viragh M."/>
            <person name="Kuo A."/>
            <person name="Thoen E."/>
            <person name="Andreopoulos B."/>
            <person name="Lu D."/>
            <person name="Skrede I."/>
            <person name="Drula E."/>
            <person name="Henrissat B."/>
            <person name="Morin E."/>
            <person name="Kohler A."/>
            <person name="Barry K."/>
            <person name="LaButti K."/>
            <person name="Morin E."/>
            <person name="Salamov A."/>
            <person name="Lipzen A."/>
            <person name="Mereny Z."/>
            <person name="Hegedus B."/>
            <person name="Baldrian P."/>
            <person name="Stursova M."/>
            <person name="Weitz H."/>
            <person name="Taylor A."/>
            <person name="Grigoriev I.V."/>
            <person name="Nagy L.G."/>
            <person name="Martin F."/>
            <person name="Kauserud H."/>
        </authorList>
    </citation>
    <scope>NUCLEOTIDE SEQUENCE</scope>
    <source>
        <strain evidence="1">CBHHK182m</strain>
    </source>
</reference>
<name>A0AAD7JIF6_9AGAR</name>
<evidence type="ECO:0000313" key="2">
    <source>
        <dbReference type="Proteomes" id="UP001215598"/>
    </source>
</evidence>
<dbReference type="EMBL" id="JARKIB010000030">
    <property type="protein sequence ID" value="KAJ7763391.1"/>
    <property type="molecule type" value="Genomic_DNA"/>
</dbReference>
<evidence type="ECO:0008006" key="3">
    <source>
        <dbReference type="Google" id="ProtNLM"/>
    </source>
</evidence>
<evidence type="ECO:0000313" key="1">
    <source>
        <dbReference type="EMBL" id="KAJ7763391.1"/>
    </source>
</evidence>